<accession>A0ABV3RB63</accession>
<reference evidence="2 3" key="1">
    <citation type="submission" date="2024-06" db="EMBL/GenBank/DDBJ databases">
        <title>Novosphingobium rhizovicinus M1R2S20.</title>
        <authorList>
            <person name="Sun J.-Q."/>
        </authorList>
    </citation>
    <scope>NUCLEOTIDE SEQUENCE [LARGE SCALE GENOMIC DNA]</scope>
    <source>
        <strain evidence="2 3">M1R2S20</strain>
    </source>
</reference>
<comment type="caution">
    <text evidence="2">The sequence shown here is derived from an EMBL/GenBank/DDBJ whole genome shotgun (WGS) entry which is preliminary data.</text>
</comment>
<evidence type="ECO:0000313" key="3">
    <source>
        <dbReference type="Proteomes" id="UP001556118"/>
    </source>
</evidence>
<organism evidence="2 3">
    <name type="scientific">Novosphingobium rhizovicinum</name>
    <dbReference type="NCBI Taxonomy" id="3228928"/>
    <lineage>
        <taxon>Bacteria</taxon>
        <taxon>Pseudomonadati</taxon>
        <taxon>Pseudomonadota</taxon>
        <taxon>Alphaproteobacteria</taxon>
        <taxon>Sphingomonadales</taxon>
        <taxon>Sphingomonadaceae</taxon>
        <taxon>Novosphingobium</taxon>
    </lineage>
</organism>
<feature type="region of interest" description="Disordered" evidence="1">
    <location>
        <begin position="1"/>
        <end position="67"/>
    </location>
</feature>
<protein>
    <recommendedName>
        <fullName evidence="4">Transcriptional regulator</fullName>
    </recommendedName>
</protein>
<dbReference type="RefSeq" id="WP_367772716.1">
    <property type="nucleotide sequence ID" value="NZ_JBFNXR010000031.1"/>
</dbReference>
<dbReference type="Proteomes" id="UP001556118">
    <property type="component" value="Unassembled WGS sequence"/>
</dbReference>
<dbReference type="EMBL" id="JBFNXR010000031">
    <property type="protein sequence ID" value="MEW9855326.1"/>
    <property type="molecule type" value="Genomic_DNA"/>
</dbReference>
<name>A0ABV3RB63_9SPHN</name>
<proteinExistence type="predicted"/>
<feature type="compositionally biased region" description="Basic and acidic residues" evidence="1">
    <location>
        <begin position="54"/>
        <end position="67"/>
    </location>
</feature>
<evidence type="ECO:0000256" key="1">
    <source>
        <dbReference type="SAM" id="MobiDB-lite"/>
    </source>
</evidence>
<sequence>MTDKTQSDLSQEALSARKAKEEKEYLERQTDTALQGGVPGPNPDAPVDGALNAEGHRPVVERTRKAR</sequence>
<gene>
    <name evidence="2" type="ORF">ABUH87_09110</name>
</gene>
<feature type="compositionally biased region" description="Basic and acidic residues" evidence="1">
    <location>
        <begin position="18"/>
        <end position="30"/>
    </location>
</feature>
<evidence type="ECO:0008006" key="4">
    <source>
        <dbReference type="Google" id="ProtNLM"/>
    </source>
</evidence>
<keyword evidence="3" id="KW-1185">Reference proteome</keyword>
<evidence type="ECO:0000313" key="2">
    <source>
        <dbReference type="EMBL" id="MEW9855326.1"/>
    </source>
</evidence>